<organism evidence="3 4">
    <name type="scientific">Marmota monax</name>
    <name type="common">Woodchuck</name>
    <dbReference type="NCBI Taxonomy" id="9995"/>
    <lineage>
        <taxon>Eukaryota</taxon>
        <taxon>Metazoa</taxon>
        <taxon>Chordata</taxon>
        <taxon>Craniata</taxon>
        <taxon>Vertebrata</taxon>
        <taxon>Euteleostomi</taxon>
        <taxon>Mammalia</taxon>
        <taxon>Eutheria</taxon>
        <taxon>Euarchontoglires</taxon>
        <taxon>Glires</taxon>
        <taxon>Rodentia</taxon>
        <taxon>Sciuromorpha</taxon>
        <taxon>Sciuridae</taxon>
        <taxon>Xerinae</taxon>
        <taxon>Marmotini</taxon>
        <taxon>Marmota</taxon>
    </lineage>
</organism>
<dbReference type="PANTHER" id="PTHR17149">
    <property type="entry name" value="NUCLEAR PROTEIN 1 AND 2"/>
    <property type="match status" value="1"/>
</dbReference>
<dbReference type="Proteomes" id="UP000662637">
    <property type="component" value="Unassembled WGS sequence"/>
</dbReference>
<dbReference type="GO" id="GO:0008285">
    <property type="term" value="P:negative regulation of cell population proliferation"/>
    <property type="evidence" value="ECO:0007669"/>
    <property type="project" value="TreeGrafter"/>
</dbReference>
<comment type="caution">
    <text evidence="3">The sequence shown here is derived from an EMBL/GenBank/DDBJ whole genome shotgun (WGS) entry which is preliminary data.</text>
</comment>
<dbReference type="InterPro" id="IPR018792">
    <property type="entry name" value="NUPR1-like"/>
</dbReference>
<gene>
    <name evidence="3" type="ORF">GHT09_002812</name>
</gene>
<evidence type="ECO:0000313" key="3">
    <source>
        <dbReference type="EMBL" id="KAF7466284.1"/>
    </source>
</evidence>
<evidence type="ECO:0000256" key="1">
    <source>
        <dbReference type="ARBA" id="ARBA00009380"/>
    </source>
</evidence>
<evidence type="ECO:0008006" key="5">
    <source>
        <dbReference type="Google" id="ProtNLM"/>
    </source>
</evidence>
<sequence>MLRGVRQPTFSSPQRLSPGCHHRRPGQHLRGSMTSAKLHPGHAPLGGANGSARRATCPFAPPLRRSQSEGRAAPPSRGPRGLAPPRRGAMDPGPDPARLRVRRARPPPAEAKLPVNYEEELYDCLDYHYLRDFPASGAGRSKGRTRREQELRTNRPVPGGHERKVAQRLLNGQRKRRQRQLQPLPRTCLA</sequence>
<dbReference type="GO" id="GO:0045786">
    <property type="term" value="P:negative regulation of cell cycle"/>
    <property type="evidence" value="ECO:0007669"/>
    <property type="project" value="TreeGrafter"/>
</dbReference>
<dbReference type="PANTHER" id="PTHR17149:SF3">
    <property type="entry name" value="NUCLEAR PROTEIN 2"/>
    <property type="match status" value="1"/>
</dbReference>
<feature type="compositionally biased region" description="Low complexity" evidence="2">
    <location>
        <begin position="70"/>
        <end position="87"/>
    </location>
</feature>
<accession>A0A834PTJ3</accession>
<dbReference type="Pfam" id="PF10195">
    <property type="entry name" value="Phospho_p8"/>
    <property type="match status" value="1"/>
</dbReference>
<name>A0A834PTJ3_MARMO</name>
<dbReference type="GO" id="GO:0006357">
    <property type="term" value="P:regulation of transcription by RNA polymerase II"/>
    <property type="evidence" value="ECO:0007669"/>
    <property type="project" value="TreeGrafter"/>
</dbReference>
<feature type="region of interest" description="Disordered" evidence="2">
    <location>
        <begin position="1"/>
        <end position="108"/>
    </location>
</feature>
<proteinExistence type="inferred from homology"/>
<reference evidence="3" key="1">
    <citation type="submission" date="2020-08" db="EMBL/GenBank/DDBJ databases">
        <authorList>
            <person name="Shumante A."/>
            <person name="Zimin A.V."/>
            <person name="Puiu D."/>
            <person name="Salzberg S.L."/>
        </authorList>
    </citation>
    <scope>NUCLEOTIDE SEQUENCE</scope>
    <source>
        <strain evidence="3">WC2-LM</strain>
        <tissue evidence="3">Liver</tissue>
    </source>
</reference>
<evidence type="ECO:0000256" key="2">
    <source>
        <dbReference type="SAM" id="MobiDB-lite"/>
    </source>
</evidence>
<feature type="region of interest" description="Disordered" evidence="2">
    <location>
        <begin position="133"/>
        <end position="190"/>
    </location>
</feature>
<dbReference type="AlphaFoldDB" id="A0A834PTJ3"/>
<evidence type="ECO:0000313" key="4">
    <source>
        <dbReference type="Proteomes" id="UP000662637"/>
    </source>
</evidence>
<dbReference type="EMBL" id="WJEC01007857">
    <property type="protein sequence ID" value="KAF7466284.1"/>
    <property type="molecule type" value="Genomic_DNA"/>
</dbReference>
<protein>
    <recommendedName>
        <fullName evidence="5">Nuclear protein 2, transcriptional regulator</fullName>
    </recommendedName>
</protein>
<dbReference type="GO" id="GO:0005634">
    <property type="term" value="C:nucleus"/>
    <property type="evidence" value="ECO:0007669"/>
    <property type="project" value="TreeGrafter"/>
</dbReference>
<feature type="compositionally biased region" description="Low complexity" evidence="2">
    <location>
        <begin position="180"/>
        <end position="190"/>
    </location>
</feature>
<comment type="similarity">
    <text evidence="1">Belongs to the NUPR family.</text>
</comment>